<organism evidence="1 2">
    <name type="scientific">Phytophthora infestans (strain T30-4)</name>
    <name type="common">Potato late blight agent</name>
    <dbReference type="NCBI Taxonomy" id="403677"/>
    <lineage>
        <taxon>Eukaryota</taxon>
        <taxon>Sar</taxon>
        <taxon>Stramenopiles</taxon>
        <taxon>Oomycota</taxon>
        <taxon>Peronosporomycetes</taxon>
        <taxon>Peronosporales</taxon>
        <taxon>Peronosporaceae</taxon>
        <taxon>Phytophthora</taxon>
    </lineage>
</organism>
<dbReference type="Proteomes" id="UP000006643">
    <property type="component" value="Unassembled WGS sequence"/>
</dbReference>
<dbReference type="EMBL" id="DS028143">
    <property type="protein sequence ID" value="EEY60132.1"/>
    <property type="molecule type" value="Genomic_DNA"/>
</dbReference>
<dbReference type="AlphaFoldDB" id="D0NKJ6"/>
<dbReference type="HOGENOM" id="CLU_2163342_0_0_1"/>
<proteinExistence type="predicted"/>
<name>D0NKJ6_PHYIT</name>
<dbReference type="GeneID" id="9478283"/>
<dbReference type="VEuPathDB" id="FungiDB:PITG_12450"/>
<protein>
    <submittedName>
        <fullName evidence="1">Uncharacterized protein</fullName>
    </submittedName>
</protein>
<keyword evidence="2" id="KW-1185">Reference proteome</keyword>
<dbReference type="KEGG" id="pif:PITG_12450"/>
<reference evidence="2" key="1">
    <citation type="journal article" date="2009" name="Nature">
        <title>Genome sequence and analysis of the Irish potato famine pathogen Phytophthora infestans.</title>
        <authorList>
            <consortium name="The Broad Institute Genome Sequencing Platform"/>
            <person name="Haas B.J."/>
            <person name="Kamoun S."/>
            <person name="Zody M.C."/>
            <person name="Jiang R.H."/>
            <person name="Handsaker R.E."/>
            <person name="Cano L.M."/>
            <person name="Grabherr M."/>
            <person name="Kodira C.D."/>
            <person name="Raffaele S."/>
            <person name="Torto-Alalibo T."/>
            <person name="Bozkurt T.O."/>
            <person name="Ah-Fong A.M."/>
            <person name="Alvarado L."/>
            <person name="Anderson V.L."/>
            <person name="Armstrong M.R."/>
            <person name="Avrova A."/>
            <person name="Baxter L."/>
            <person name="Beynon J."/>
            <person name="Boevink P.C."/>
            <person name="Bollmann S.R."/>
            <person name="Bos J.I."/>
            <person name="Bulone V."/>
            <person name="Cai G."/>
            <person name="Cakir C."/>
            <person name="Carrington J.C."/>
            <person name="Chawner M."/>
            <person name="Conti L."/>
            <person name="Costanzo S."/>
            <person name="Ewan R."/>
            <person name="Fahlgren N."/>
            <person name="Fischbach M.A."/>
            <person name="Fugelstad J."/>
            <person name="Gilroy E.M."/>
            <person name="Gnerre S."/>
            <person name="Green P.J."/>
            <person name="Grenville-Briggs L.J."/>
            <person name="Griffith J."/>
            <person name="Grunwald N.J."/>
            <person name="Horn K."/>
            <person name="Horner N.R."/>
            <person name="Hu C.H."/>
            <person name="Huitema E."/>
            <person name="Jeong D.H."/>
            <person name="Jones A.M."/>
            <person name="Jones J.D."/>
            <person name="Jones R.W."/>
            <person name="Karlsson E.K."/>
            <person name="Kunjeti S.G."/>
            <person name="Lamour K."/>
            <person name="Liu Z."/>
            <person name="Ma L."/>
            <person name="Maclean D."/>
            <person name="Chibucos M.C."/>
            <person name="McDonald H."/>
            <person name="McWalters J."/>
            <person name="Meijer H.J."/>
            <person name="Morgan W."/>
            <person name="Morris P.F."/>
            <person name="Munro C.A."/>
            <person name="O'Neill K."/>
            <person name="Ospina-Giraldo M."/>
            <person name="Pinzon A."/>
            <person name="Pritchard L."/>
            <person name="Ramsahoye B."/>
            <person name="Ren Q."/>
            <person name="Restrepo S."/>
            <person name="Roy S."/>
            <person name="Sadanandom A."/>
            <person name="Savidor A."/>
            <person name="Schornack S."/>
            <person name="Schwartz D.C."/>
            <person name="Schumann U.D."/>
            <person name="Schwessinger B."/>
            <person name="Seyer L."/>
            <person name="Sharpe T."/>
            <person name="Silvar C."/>
            <person name="Song J."/>
            <person name="Studholme D.J."/>
            <person name="Sykes S."/>
            <person name="Thines M."/>
            <person name="van de Vondervoort P.J."/>
            <person name="Phuntumart V."/>
            <person name="Wawra S."/>
            <person name="Weide R."/>
            <person name="Win J."/>
            <person name="Young C."/>
            <person name="Zhou S."/>
            <person name="Fry W."/>
            <person name="Meyers B.C."/>
            <person name="van West P."/>
            <person name="Ristaino J."/>
            <person name="Govers F."/>
            <person name="Birch P.R."/>
            <person name="Whisson S.C."/>
            <person name="Judelson H.S."/>
            <person name="Nusbaum C."/>
        </authorList>
    </citation>
    <scope>NUCLEOTIDE SEQUENCE [LARGE SCALE GENOMIC DNA]</scope>
    <source>
        <strain evidence="2">T30-4</strain>
    </source>
</reference>
<dbReference type="InParanoid" id="D0NKJ6"/>
<accession>D0NKJ6</accession>
<evidence type="ECO:0000313" key="1">
    <source>
        <dbReference type="EMBL" id="EEY60132.1"/>
    </source>
</evidence>
<evidence type="ECO:0000313" key="2">
    <source>
        <dbReference type="Proteomes" id="UP000006643"/>
    </source>
</evidence>
<sequence>MITDFTNEADKVLVQYALKYAQQNQRVVWADLARKMQRRLRVSKIPKTLETRLRTLKRAHGNDLSRFPPWFFKVTMARSHSTNYEKSRTTNYPVLDFQATRVQAELERLAL</sequence>
<dbReference type="RefSeq" id="XP_002900339.1">
    <property type="nucleotide sequence ID" value="XM_002900293.1"/>
</dbReference>
<gene>
    <name evidence="1" type="ORF">PITG_12450</name>
</gene>
<dbReference type="OrthoDB" id="122898at2759"/>